<gene>
    <name evidence="6" type="ORF">H9853_06855</name>
</gene>
<dbReference type="InterPro" id="IPR050553">
    <property type="entry name" value="Thioredoxin_ResA/DsbE_sf"/>
</dbReference>
<reference evidence="6" key="2">
    <citation type="submission" date="2021-04" db="EMBL/GenBank/DDBJ databases">
        <authorList>
            <person name="Gilroy R."/>
        </authorList>
    </citation>
    <scope>NUCLEOTIDE SEQUENCE</scope>
    <source>
        <strain evidence="6">1719</strain>
    </source>
</reference>
<dbReference type="GO" id="GO:0017004">
    <property type="term" value="P:cytochrome complex assembly"/>
    <property type="evidence" value="ECO:0007669"/>
    <property type="project" value="UniProtKB-KW"/>
</dbReference>
<evidence type="ECO:0000256" key="3">
    <source>
        <dbReference type="ARBA" id="ARBA00023157"/>
    </source>
</evidence>
<feature type="domain" description="Thioredoxin-like fold" evidence="5">
    <location>
        <begin position="276"/>
        <end position="367"/>
    </location>
</feature>
<sequence length="390" mass="45091">MKKYLLLFWPLSQLLLSFGQEKKESYYQLTVKLDNAPFDYLFLCDYTGGNDVLFLGQQSAIDTWRFHIPDTVVEQAEFMKLMVHTFDTISNTAKEVRFIYNGDGREVAISNIGVEDSNSLIHASYIGSSIFENGASFTGGGEDKKTLFGDLISEDFELLANAPESDINVRSQDPYFSWFMSYGSSEKSYEEYLISYENLAKKYPSSRYLITYLSSNLANFKTKEDVNRVYLNLSNRHKDTKWARKIQRYLMGSFQNMELVSLASDAHEQLVVDSSKLNLIVFSASYCIPCIEEIPILKKIHSELGKELVLTYVSIDEKKNIGRFEKLLKEYEIPWRTLYAFEKLREVEDAFHLNGIPHSLLVYPDGRMEIIDPRRKVDFKKLYSESLLLL</sequence>
<proteinExistence type="predicted"/>
<comment type="subcellular location">
    <subcellularLocation>
        <location evidence="1">Cell envelope</location>
    </subcellularLocation>
</comment>
<dbReference type="EMBL" id="DXEZ01000192">
    <property type="protein sequence ID" value="HIX54727.1"/>
    <property type="molecule type" value="Genomic_DNA"/>
</dbReference>
<evidence type="ECO:0000313" key="6">
    <source>
        <dbReference type="EMBL" id="HIX54727.1"/>
    </source>
</evidence>
<evidence type="ECO:0000256" key="2">
    <source>
        <dbReference type="ARBA" id="ARBA00022748"/>
    </source>
</evidence>
<comment type="caution">
    <text evidence="6">The sequence shown here is derived from an EMBL/GenBank/DDBJ whole genome shotgun (WGS) entry which is preliminary data.</text>
</comment>
<organism evidence="6 7">
    <name type="scientific">Candidatus Sphingobacterium stercoripullorum</name>
    <dbReference type="NCBI Taxonomy" id="2838759"/>
    <lineage>
        <taxon>Bacteria</taxon>
        <taxon>Pseudomonadati</taxon>
        <taxon>Bacteroidota</taxon>
        <taxon>Sphingobacteriia</taxon>
        <taxon>Sphingobacteriales</taxon>
        <taxon>Sphingobacteriaceae</taxon>
        <taxon>Sphingobacterium</taxon>
    </lineage>
</organism>
<name>A0A9D2AYC2_9SPHI</name>
<evidence type="ECO:0000313" key="7">
    <source>
        <dbReference type="Proteomes" id="UP000824156"/>
    </source>
</evidence>
<dbReference type="Gene3D" id="3.40.30.10">
    <property type="entry name" value="Glutaredoxin"/>
    <property type="match status" value="1"/>
</dbReference>
<dbReference type="Proteomes" id="UP000824156">
    <property type="component" value="Unassembled WGS sequence"/>
</dbReference>
<keyword evidence="4" id="KW-0676">Redox-active center</keyword>
<dbReference type="InterPro" id="IPR036249">
    <property type="entry name" value="Thioredoxin-like_sf"/>
</dbReference>
<dbReference type="PANTHER" id="PTHR42852">
    <property type="entry name" value="THIOL:DISULFIDE INTERCHANGE PROTEIN DSBE"/>
    <property type="match status" value="1"/>
</dbReference>
<dbReference type="AlphaFoldDB" id="A0A9D2AYC2"/>
<keyword evidence="3" id="KW-1015">Disulfide bond</keyword>
<evidence type="ECO:0000256" key="1">
    <source>
        <dbReference type="ARBA" id="ARBA00004196"/>
    </source>
</evidence>
<dbReference type="SUPFAM" id="SSF52833">
    <property type="entry name" value="Thioredoxin-like"/>
    <property type="match status" value="1"/>
</dbReference>
<dbReference type="PANTHER" id="PTHR42852:SF6">
    <property type="entry name" value="THIOL:DISULFIDE INTERCHANGE PROTEIN DSBE"/>
    <property type="match status" value="1"/>
</dbReference>
<accession>A0A9D2AYC2</accession>
<keyword evidence="2" id="KW-0201">Cytochrome c-type biogenesis</keyword>
<reference evidence="6" key="1">
    <citation type="journal article" date="2021" name="PeerJ">
        <title>Extensive microbial diversity within the chicken gut microbiome revealed by metagenomics and culture.</title>
        <authorList>
            <person name="Gilroy R."/>
            <person name="Ravi A."/>
            <person name="Getino M."/>
            <person name="Pursley I."/>
            <person name="Horton D.L."/>
            <person name="Alikhan N.F."/>
            <person name="Baker D."/>
            <person name="Gharbi K."/>
            <person name="Hall N."/>
            <person name="Watson M."/>
            <person name="Adriaenssens E.M."/>
            <person name="Foster-Nyarko E."/>
            <person name="Jarju S."/>
            <person name="Secka A."/>
            <person name="Antonio M."/>
            <person name="Oren A."/>
            <person name="Chaudhuri R.R."/>
            <person name="La Ragione R."/>
            <person name="Hildebrand F."/>
            <person name="Pallen M.J."/>
        </authorList>
    </citation>
    <scope>NUCLEOTIDE SEQUENCE</scope>
    <source>
        <strain evidence="6">1719</strain>
    </source>
</reference>
<dbReference type="CDD" id="cd02966">
    <property type="entry name" value="TlpA_like_family"/>
    <property type="match status" value="1"/>
</dbReference>
<evidence type="ECO:0000256" key="4">
    <source>
        <dbReference type="ARBA" id="ARBA00023284"/>
    </source>
</evidence>
<dbReference type="InterPro" id="IPR012336">
    <property type="entry name" value="Thioredoxin-like_fold"/>
</dbReference>
<evidence type="ECO:0000259" key="5">
    <source>
        <dbReference type="Pfam" id="PF13905"/>
    </source>
</evidence>
<dbReference type="GO" id="GO:0030313">
    <property type="term" value="C:cell envelope"/>
    <property type="evidence" value="ECO:0007669"/>
    <property type="project" value="UniProtKB-SubCell"/>
</dbReference>
<protein>
    <submittedName>
        <fullName evidence="6">TlpA family protein disulfide reductase</fullName>
    </submittedName>
</protein>
<dbReference type="Pfam" id="PF13905">
    <property type="entry name" value="Thioredoxin_8"/>
    <property type="match status" value="1"/>
</dbReference>